<dbReference type="Pfam" id="PF09677">
    <property type="entry name" value="TrbI_Ftype"/>
    <property type="match status" value="1"/>
</dbReference>
<keyword evidence="2" id="KW-1185">Reference proteome</keyword>
<sequence length="184" mass="19409">MHDDTPQPQGELPLGLETASTAVAVPGKRRRLLTFLAGNRRQILAMGLTGACLLWGSWATHKLLGLEQRVTTIRKVALADLVREYVQTEARSGATPDQITAETGAYLKALNLAVARHAAQGEVLLLSNAVVAGDVPDITATIRDETYASLAKPQTGAAVPSIASPSAQMQQFFDAKGANHGSGK</sequence>
<dbReference type="Proteomes" id="UP000282837">
    <property type="component" value="Unassembled WGS sequence"/>
</dbReference>
<name>A0A437N072_9SPHN</name>
<dbReference type="EMBL" id="SACO01000017">
    <property type="protein sequence ID" value="RVU03298.1"/>
    <property type="molecule type" value="Genomic_DNA"/>
</dbReference>
<comment type="caution">
    <text evidence="1">The sequence shown here is derived from an EMBL/GenBank/DDBJ whole genome shotgun (WGS) entry which is preliminary data.</text>
</comment>
<dbReference type="OrthoDB" id="7391267at2"/>
<accession>A0A437N072</accession>
<organism evidence="1 2">
    <name type="scientific">Novosphingobium umbonatum</name>
    <dbReference type="NCBI Taxonomy" id="1908524"/>
    <lineage>
        <taxon>Bacteria</taxon>
        <taxon>Pseudomonadati</taxon>
        <taxon>Pseudomonadota</taxon>
        <taxon>Alphaproteobacteria</taxon>
        <taxon>Sphingomonadales</taxon>
        <taxon>Sphingomonadaceae</taxon>
        <taxon>Novosphingobium</taxon>
    </lineage>
</organism>
<reference evidence="1 2" key="1">
    <citation type="submission" date="2019-01" db="EMBL/GenBank/DDBJ databases">
        <authorList>
            <person name="Chen W.-M."/>
        </authorList>
    </citation>
    <scope>NUCLEOTIDE SEQUENCE [LARGE SCALE GENOMIC DNA]</scope>
    <source>
        <strain evidence="1 2">FSY-9</strain>
    </source>
</reference>
<evidence type="ECO:0000313" key="2">
    <source>
        <dbReference type="Proteomes" id="UP000282837"/>
    </source>
</evidence>
<dbReference type="InterPro" id="IPR014115">
    <property type="entry name" value="TrbI_Ftype"/>
</dbReference>
<evidence type="ECO:0000313" key="1">
    <source>
        <dbReference type="EMBL" id="RVU03298.1"/>
    </source>
</evidence>
<dbReference type="RefSeq" id="WP_127711520.1">
    <property type="nucleotide sequence ID" value="NZ_SACO01000017.1"/>
</dbReference>
<dbReference type="AlphaFoldDB" id="A0A437N072"/>
<gene>
    <name evidence="1" type="ORF">EOE18_16435</name>
</gene>
<protein>
    <recommendedName>
        <fullName evidence="3">Conjugal transfer protein TrbI</fullName>
    </recommendedName>
</protein>
<proteinExistence type="predicted"/>
<evidence type="ECO:0008006" key="3">
    <source>
        <dbReference type="Google" id="ProtNLM"/>
    </source>
</evidence>